<evidence type="ECO:0000313" key="7">
    <source>
        <dbReference type="EMBL" id="CAF3816072.1"/>
    </source>
</evidence>
<accession>A0A814V0I0</accession>
<name>A0A814V0I0_9BILA</name>
<dbReference type="Proteomes" id="UP000663870">
    <property type="component" value="Unassembled WGS sequence"/>
</dbReference>
<evidence type="ECO:0000313" key="8">
    <source>
        <dbReference type="EMBL" id="CAF3904090.1"/>
    </source>
</evidence>
<keyword evidence="9" id="KW-1185">Reference proteome</keyword>
<dbReference type="Proteomes" id="UP000663889">
    <property type="component" value="Unassembled WGS sequence"/>
</dbReference>
<sequence>MQSTIEWTKTNRGATAFIYQNQKYRKRCTNKDGSEIWICCNKSCGVSMVLFNGVIKRYPQQHSHNELQHTPDVRAVLEKIYTETTTDLLKPVTEIYRQHLVQYKRKKGTAEDILVFNYIRSTAYRRCSCVLPPIPKSLEDIIIPDSLKFLENGDQFVIFDNPAPHRLITLCSPQALVSLGFIPSFRDTEARRDLANLFCLPLIPIEYVFSIYENIASQLVLKIADIEKLLQYFSNTYLYGTIFPPPRWNHFSFIGFTNRTTNAIEGFHRAINTRSTPHPNIWKHILLKRELDEQTMISISQEIKQKRPTKTKRKCYRDYDNRLIEAKELLINRVIDLLEYQRRVRAFSYRYIQYHEENEDDSDRDNDV</sequence>
<dbReference type="Proteomes" id="UP000663836">
    <property type="component" value="Unassembled WGS sequence"/>
</dbReference>
<evidence type="ECO:0008006" key="11">
    <source>
        <dbReference type="Google" id="ProtNLM"/>
    </source>
</evidence>
<evidence type="ECO:0000313" key="3">
    <source>
        <dbReference type="EMBL" id="CAF1213983.1"/>
    </source>
</evidence>
<organism evidence="1 10">
    <name type="scientific">Rotaria sordida</name>
    <dbReference type="NCBI Taxonomy" id="392033"/>
    <lineage>
        <taxon>Eukaryota</taxon>
        <taxon>Metazoa</taxon>
        <taxon>Spiralia</taxon>
        <taxon>Gnathifera</taxon>
        <taxon>Rotifera</taxon>
        <taxon>Eurotatoria</taxon>
        <taxon>Bdelloidea</taxon>
        <taxon>Philodinida</taxon>
        <taxon>Philodinidae</taxon>
        <taxon>Rotaria</taxon>
    </lineage>
</organism>
<dbReference type="EMBL" id="CAJNOH010001269">
    <property type="protein sequence ID" value="CAF1197799.1"/>
    <property type="molecule type" value="Genomic_DNA"/>
</dbReference>
<dbReference type="Proteomes" id="UP000663823">
    <property type="component" value="Unassembled WGS sequence"/>
</dbReference>
<protein>
    <recommendedName>
        <fullName evidence="11">FLYWCH-type domain-containing protein</fullName>
    </recommendedName>
</protein>
<dbReference type="EMBL" id="CAJNOO010001647">
    <property type="protein sequence ID" value="CAF1182593.1"/>
    <property type="molecule type" value="Genomic_DNA"/>
</dbReference>
<reference evidence="1" key="1">
    <citation type="submission" date="2021-02" db="EMBL/GenBank/DDBJ databases">
        <authorList>
            <person name="Nowell W R."/>
        </authorList>
    </citation>
    <scope>NUCLEOTIDE SEQUENCE</scope>
</reference>
<evidence type="ECO:0000313" key="4">
    <source>
        <dbReference type="EMBL" id="CAF1257297.1"/>
    </source>
</evidence>
<dbReference type="EMBL" id="CAJOBD010002730">
    <property type="protein sequence ID" value="CAF3904090.1"/>
    <property type="molecule type" value="Genomic_DNA"/>
</dbReference>
<evidence type="ECO:0000313" key="6">
    <source>
        <dbReference type="EMBL" id="CAF3775288.1"/>
    </source>
</evidence>
<evidence type="ECO:0000313" key="9">
    <source>
        <dbReference type="Proteomes" id="UP000663870"/>
    </source>
</evidence>
<dbReference type="Proteomes" id="UP000663854">
    <property type="component" value="Unassembled WGS sequence"/>
</dbReference>
<dbReference type="EMBL" id="CAJNOU010001830">
    <property type="protein sequence ID" value="CAF1257297.1"/>
    <property type="molecule type" value="Genomic_DNA"/>
</dbReference>
<dbReference type="Proteomes" id="UP000663864">
    <property type="component" value="Unassembled WGS sequence"/>
</dbReference>
<evidence type="ECO:0000313" key="5">
    <source>
        <dbReference type="EMBL" id="CAF1468056.1"/>
    </source>
</evidence>
<evidence type="ECO:0000313" key="2">
    <source>
        <dbReference type="EMBL" id="CAF1197799.1"/>
    </source>
</evidence>
<evidence type="ECO:0000313" key="10">
    <source>
        <dbReference type="Proteomes" id="UP000663882"/>
    </source>
</evidence>
<dbReference type="Gene3D" id="2.20.25.240">
    <property type="match status" value="1"/>
</dbReference>
<dbReference type="EMBL" id="CAJOBE010002346">
    <property type="protein sequence ID" value="CAF3816072.1"/>
    <property type="molecule type" value="Genomic_DNA"/>
</dbReference>
<proteinExistence type="predicted"/>
<dbReference type="OrthoDB" id="6585925at2759"/>
<dbReference type="EMBL" id="CAJOAX010002162">
    <property type="protein sequence ID" value="CAF3775288.1"/>
    <property type="molecule type" value="Genomic_DNA"/>
</dbReference>
<dbReference type="Proteomes" id="UP000663882">
    <property type="component" value="Unassembled WGS sequence"/>
</dbReference>
<gene>
    <name evidence="7" type="ORF">FNK824_LOCUS15868</name>
    <name evidence="8" type="ORF">JBS370_LOCUS21036</name>
    <name evidence="5" type="ORF">JXQ802_LOCUS38566</name>
    <name evidence="6" type="ORF">OTI717_LOCUS16883</name>
    <name evidence="2" type="ORF">PYM288_LOCUS24707</name>
    <name evidence="1" type="ORF">RFH988_LOCUS23593</name>
    <name evidence="4" type="ORF">SEV965_LOCUS24049</name>
    <name evidence="3" type="ORF">ZHD862_LOCUS23517</name>
</gene>
<dbReference type="EMBL" id="CAJNOT010001534">
    <property type="protein sequence ID" value="CAF1213983.1"/>
    <property type="molecule type" value="Genomic_DNA"/>
</dbReference>
<dbReference type="Proteomes" id="UP000663874">
    <property type="component" value="Unassembled WGS sequence"/>
</dbReference>
<dbReference type="EMBL" id="CAJNOL010002149">
    <property type="protein sequence ID" value="CAF1468056.1"/>
    <property type="molecule type" value="Genomic_DNA"/>
</dbReference>
<dbReference type="AlphaFoldDB" id="A0A814V0I0"/>
<evidence type="ECO:0000313" key="1">
    <source>
        <dbReference type="EMBL" id="CAF1182593.1"/>
    </source>
</evidence>
<comment type="caution">
    <text evidence="1">The sequence shown here is derived from an EMBL/GenBank/DDBJ whole genome shotgun (WGS) entry which is preliminary data.</text>
</comment>